<sequence>MLKLINLLKFIVIFIVSMLTYVHFSEPAQIDKLNNWLQLLGGVILTPLAGYAWNLKGKFEKLIDNDGLSSVDVNRLGKHITQFVTKIWILILFYIVVGAFLVIPSVINDDPQSLRVLSSASMFFLLVSLFSALSLKKNDVALTQTKIDIEVRKKRNQEREAMLKKLMAHDEFSEKEKKYFKRYNEED</sequence>
<evidence type="ECO:0000313" key="3">
    <source>
        <dbReference type="Proteomes" id="UP000029447"/>
    </source>
</evidence>
<feature type="transmembrane region" description="Helical" evidence="1">
    <location>
        <begin position="36"/>
        <end position="53"/>
    </location>
</feature>
<reference evidence="2 3" key="1">
    <citation type="submission" date="2014-08" db="EMBL/GenBank/DDBJ databases">
        <title>Genome sequences of NCPPB Pectobacterium isolates.</title>
        <authorList>
            <person name="Glover R.H."/>
            <person name="Sapp M."/>
            <person name="Elphinstone J."/>
        </authorList>
    </citation>
    <scope>NUCLEOTIDE SEQUENCE [LARGE SCALE GENOMIC DNA]</scope>
    <source>
        <strain evidence="2 3">NCPPB3841</strain>
    </source>
</reference>
<keyword evidence="1" id="KW-0472">Membrane</keyword>
<evidence type="ECO:0000313" key="2">
    <source>
        <dbReference type="EMBL" id="KGA39973.1"/>
    </source>
</evidence>
<gene>
    <name evidence="2" type="ORF">KU75_19410</name>
</gene>
<feature type="transmembrane region" description="Helical" evidence="1">
    <location>
        <begin position="7"/>
        <end position="24"/>
    </location>
</feature>
<dbReference type="RefSeq" id="WP_044207742.1">
    <property type="nucleotide sequence ID" value="NZ_JQOF01000020.1"/>
</dbReference>
<organism evidence="2 3">
    <name type="scientific">Pectobacterium odoriferum</name>
    <dbReference type="NCBI Taxonomy" id="78398"/>
    <lineage>
        <taxon>Bacteria</taxon>
        <taxon>Pseudomonadati</taxon>
        <taxon>Pseudomonadota</taxon>
        <taxon>Gammaproteobacteria</taxon>
        <taxon>Enterobacterales</taxon>
        <taxon>Pectobacteriaceae</taxon>
        <taxon>Pectobacterium</taxon>
    </lineage>
</organism>
<keyword evidence="1" id="KW-1133">Transmembrane helix</keyword>
<keyword evidence="1" id="KW-0812">Transmembrane</keyword>
<dbReference type="EMBL" id="JQOF01000020">
    <property type="protein sequence ID" value="KGA39973.1"/>
    <property type="molecule type" value="Genomic_DNA"/>
</dbReference>
<accession>A0ABR4VKU6</accession>
<evidence type="ECO:0000256" key="1">
    <source>
        <dbReference type="SAM" id="Phobius"/>
    </source>
</evidence>
<name>A0ABR4VKU6_9GAMM</name>
<proteinExistence type="predicted"/>
<keyword evidence="3" id="KW-1185">Reference proteome</keyword>
<protein>
    <submittedName>
        <fullName evidence="2">Uncharacterized protein</fullName>
    </submittedName>
</protein>
<dbReference type="Proteomes" id="UP000029447">
    <property type="component" value="Unassembled WGS sequence"/>
</dbReference>
<feature type="transmembrane region" description="Helical" evidence="1">
    <location>
        <begin position="87"/>
        <end position="107"/>
    </location>
</feature>
<comment type="caution">
    <text evidence="2">The sequence shown here is derived from an EMBL/GenBank/DDBJ whole genome shotgun (WGS) entry which is preliminary data.</text>
</comment>
<feature type="transmembrane region" description="Helical" evidence="1">
    <location>
        <begin position="113"/>
        <end position="135"/>
    </location>
</feature>